<dbReference type="InterPro" id="IPR050640">
    <property type="entry name" value="Bact_2-comp_sensor_kinase"/>
</dbReference>
<reference evidence="4" key="1">
    <citation type="journal article" date="2020" name="MBio">
        <title>Horizontal gene transfer to a defensive symbiont with a reduced genome amongst a multipartite beetle microbiome.</title>
        <authorList>
            <person name="Waterworth S.C."/>
            <person name="Florez L.V."/>
            <person name="Rees E.R."/>
            <person name="Hertweck C."/>
            <person name="Kaltenpoth M."/>
            <person name="Kwan J.C."/>
        </authorList>
    </citation>
    <scope>NUCLEOTIDE SEQUENCE [LARGE SCALE GENOMIC DNA]</scope>
</reference>
<keyword evidence="1" id="KW-0812">Transmembrane</keyword>
<feature type="domain" description="Signal transduction histidine kinase internal region" evidence="2">
    <location>
        <begin position="166"/>
        <end position="244"/>
    </location>
</feature>
<organism evidence="3 4">
    <name type="scientific">Stenotrophomonas maltophilia</name>
    <name type="common">Pseudomonas maltophilia</name>
    <name type="synonym">Xanthomonas maltophilia</name>
    <dbReference type="NCBI Taxonomy" id="40324"/>
    <lineage>
        <taxon>Bacteria</taxon>
        <taxon>Pseudomonadati</taxon>
        <taxon>Pseudomonadota</taxon>
        <taxon>Gammaproteobacteria</taxon>
        <taxon>Lysobacterales</taxon>
        <taxon>Lysobacteraceae</taxon>
        <taxon>Stenotrophomonas</taxon>
        <taxon>Stenotrophomonas maltophilia group</taxon>
    </lineage>
</organism>
<gene>
    <name evidence="3" type="primary">btsS_2</name>
    <name evidence="3" type="ORF">GAK31_02995</name>
</gene>
<feature type="transmembrane region" description="Helical" evidence="1">
    <location>
        <begin position="75"/>
        <end position="102"/>
    </location>
</feature>
<keyword evidence="3" id="KW-0808">Transferase</keyword>
<dbReference type="EMBL" id="WNDS01000004">
    <property type="protein sequence ID" value="KAF1013972.1"/>
    <property type="molecule type" value="Genomic_DNA"/>
</dbReference>
<dbReference type="PANTHER" id="PTHR34220">
    <property type="entry name" value="SENSOR HISTIDINE KINASE YPDA"/>
    <property type="match status" value="1"/>
</dbReference>
<dbReference type="InterPro" id="IPR010559">
    <property type="entry name" value="Sig_transdc_His_kin_internal"/>
</dbReference>
<feature type="transmembrane region" description="Helical" evidence="1">
    <location>
        <begin position="122"/>
        <end position="142"/>
    </location>
</feature>
<evidence type="ECO:0000256" key="1">
    <source>
        <dbReference type="SAM" id="Phobius"/>
    </source>
</evidence>
<accession>A0A7V8FEM7</accession>
<dbReference type="GO" id="GO:0016020">
    <property type="term" value="C:membrane"/>
    <property type="evidence" value="ECO:0007669"/>
    <property type="project" value="InterPro"/>
</dbReference>
<keyword evidence="1" id="KW-1133">Transmembrane helix</keyword>
<dbReference type="Proteomes" id="UP000487117">
    <property type="component" value="Unassembled WGS sequence"/>
</dbReference>
<dbReference type="Gene3D" id="3.30.565.10">
    <property type="entry name" value="Histidine kinase-like ATPase, C-terminal domain"/>
    <property type="match status" value="1"/>
</dbReference>
<dbReference type="GO" id="GO:0000155">
    <property type="term" value="F:phosphorelay sensor kinase activity"/>
    <property type="evidence" value="ECO:0007669"/>
    <property type="project" value="InterPro"/>
</dbReference>
<dbReference type="PANTHER" id="PTHR34220:SF7">
    <property type="entry name" value="SENSOR HISTIDINE KINASE YPDA"/>
    <property type="match status" value="1"/>
</dbReference>
<feature type="transmembrane region" description="Helical" evidence="1">
    <location>
        <begin position="45"/>
        <end position="63"/>
    </location>
</feature>
<evidence type="ECO:0000313" key="4">
    <source>
        <dbReference type="Proteomes" id="UP000487117"/>
    </source>
</evidence>
<dbReference type="InterPro" id="IPR036890">
    <property type="entry name" value="HATPase_C_sf"/>
</dbReference>
<protein>
    <submittedName>
        <fullName evidence="3">Sensor histidine kinase BtsS</fullName>
    </submittedName>
</protein>
<evidence type="ECO:0000259" key="2">
    <source>
        <dbReference type="Pfam" id="PF06580"/>
    </source>
</evidence>
<sequence length="356" mass="38310">MPDSTSTLRFWLLNTLGWALFAVVSLTLTQVFSGGGSSGGTLINVGLGALLCGISGALRALALRRHWWRLGGGALLLRLAVAVLLGAALAQLLLAAVLQPALTLGWVDFGGHPGDFRPTARLLYWVNTALMLGLWTALRASLHSVRHARRAELERLRAEAQRSALERDALRAPLNPHFMFNALNNLRALILEDPERARQMVTHLSRTLRHALEHARHEEAVLADELAVVQDCLAVEAVHYEQRLQVRIAVSEAAAQARLPVMALQLLVENAIKHGIAMRPGGGEVRVSAHCSDGLLRLQVDNPLGHAAPGVGSGLPGHGGGLAYLRSQLGQGGRFQLQPVAGRMQALLEIPQCARP</sequence>
<dbReference type="Pfam" id="PF06580">
    <property type="entry name" value="His_kinase"/>
    <property type="match status" value="1"/>
</dbReference>
<name>A0A7V8FEM7_STEMA</name>
<keyword evidence="3" id="KW-0418">Kinase</keyword>
<feature type="transmembrane region" description="Helical" evidence="1">
    <location>
        <begin position="12"/>
        <end position="33"/>
    </location>
</feature>
<keyword evidence="1" id="KW-0472">Membrane</keyword>
<proteinExistence type="predicted"/>
<comment type="caution">
    <text evidence="3">The sequence shown here is derived from an EMBL/GenBank/DDBJ whole genome shotgun (WGS) entry which is preliminary data.</text>
</comment>
<dbReference type="AlphaFoldDB" id="A0A7V8FEM7"/>
<dbReference type="SUPFAM" id="SSF55874">
    <property type="entry name" value="ATPase domain of HSP90 chaperone/DNA topoisomerase II/histidine kinase"/>
    <property type="match status" value="1"/>
</dbReference>
<evidence type="ECO:0000313" key="3">
    <source>
        <dbReference type="EMBL" id="KAF1013972.1"/>
    </source>
</evidence>